<gene>
    <name evidence="2" type="ORF">K1W69_10915</name>
</gene>
<evidence type="ECO:0000313" key="3">
    <source>
        <dbReference type="Proteomes" id="UP001196509"/>
    </source>
</evidence>
<dbReference type="Proteomes" id="UP001196509">
    <property type="component" value="Unassembled WGS sequence"/>
</dbReference>
<protein>
    <submittedName>
        <fullName evidence="2">Uncharacterized protein</fullName>
    </submittedName>
</protein>
<evidence type="ECO:0000256" key="1">
    <source>
        <dbReference type="SAM" id="MobiDB-lite"/>
    </source>
</evidence>
<dbReference type="EMBL" id="JAICBX010000002">
    <property type="protein sequence ID" value="MBW8637698.1"/>
    <property type="molecule type" value="Genomic_DNA"/>
</dbReference>
<reference evidence="2" key="1">
    <citation type="submission" date="2021-08" db="EMBL/GenBank/DDBJ databases">
        <title>Hoeflea bacterium WL0058 sp. nov., isolated from the sediment.</title>
        <authorList>
            <person name="Wang L."/>
            <person name="Zhang D."/>
        </authorList>
    </citation>
    <scope>NUCLEOTIDE SEQUENCE</scope>
    <source>
        <strain evidence="2">WL0058</strain>
    </source>
</reference>
<dbReference type="RefSeq" id="WP_220228388.1">
    <property type="nucleotide sequence ID" value="NZ_JAICBX010000002.1"/>
</dbReference>
<sequence>MAISIVLNDTDPFDTDAAANWIQSTIDADMAETNELYGAAFEAESRLAEEMEHRARQEGSHPEGPHTDSLMEIHNRMSETLDLQNQMEPVTLEHLRDWGVMTLPLPAGVSYVKRPAYSAEAEEQKDQGTGMSFADRGSGRMRLRFETGGLTDWEWARCSLGQTFTARKDNPALSPTFDFRLVSDFVTAWGFFCNADVELDIDIHTFNVTQNKNWRRRRQIGRVVNTWIGMVGQTFRLRPLFSESGVGEANAGDTLIVTATLTGRAKSPTGRAGMNVNLDLLRISIAGV</sequence>
<comment type="caution">
    <text evidence="2">The sequence shown here is derived from an EMBL/GenBank/DDBJ whole genome shotgun (WGS) entry which is preliminary data.</text>
</comment>
<accession>A0AAE2ZJL6</accession>
<proteinExistence type="predicted"/>
<organism evidence="2 3">
    <name type="scientific">Flavimaribacter sediminis</name>
    <dbReference type="NCBI Taxonomy" id="2865987"/>
    <lineage>
        <taxon>Bacteria</taxon>
        <taxon>Pseudomonadati</taxon>
        <taxon>Pseudomonadota</taxon>
        <taxon>Alphaproteobacteria</taxon>
        <taxon>Hyphomicrobiales</taxon>
        <taxon>Rhizobiaceae</taxon>
        <taxon>Flavimaribacter</taxon>
    </lineage>
</organism>
<feature type="region of interest" description="Disordered" evidence="1">
    <location>
        <begin position="49"/>
        <end position="69"/>
    </location>
</feature>
<evidence type="ECO:0000313" key="2">
    <source>
        <dbReference type="EMBL" id="MBW8637698.1"/>
    </source>
</evidence>
<name>A0AAE2ZJL6_9HYPH</name>
<dbReference type="AlphaFoldDB" id="A0AAE2ZJL6"/>
<keyword evidence="3" id="KW-1185">Reference proteome</keyword>